<keyword evidence="4 5" id="KW-0811">Translocation</keyword>
<evidence type="ECO:0000256" key="3">
    <source>
        <dbReference type="ARBA" id="ARBA00022927"/>
    </source>
</evidence>
<comment type="subunit">
    <text evidence="5">Heterohexamer.</text>
</comment>
<dbReference type="Gene3D" id="1.10.287.810">
    <property type="entry name" value="Mitochondrial import inner membrane translocase subunit tim13 like domains"/>
    <property type="match status" value="1"/>
</dbReference>
<comment type="subcellular location">
    <subcellularLocation>
        <location evidence="5">Mitochondrion inner membrane</location>
        <topology evidence="5">Peripheral membrane protein</topology>
        <orientation evidence="5">Intermembrane side</orientation>
    </subcellularLocation>
</comment>
<evidence type="ECO:0000256" key="1">
    <source>
        <dbReference type="ARBA" id="ARBA00006720"/>
    </source>
</evidence>
<keyword evidence="5" id="KW-0813">Transport</keyword>
<dbReference type="OrthoDB" id="344165at2759"/>
<evidence type="ECO:0000313" key="7">
    <source>
        <dbReference type="EMBL" id="RKO96577.1"/>
    </source>
</evidence>
<dbReference type="AlphaFoldDB" id="A0A4V1ITC5"/>
<keyword evidence="2 5" id="KW-0472">Membrane</keyword>
<sequence length="86" mass="9587">MPEIDIADFSDADKADLIQFVEAEKRRATFQTAVNNYTDVCWEKCITRVNSSLSKDDKTCLSNCVERFLDSTIAVLGKLQGTAPSH</sequence>
<keyword evidence="10" id="KW-1185">Reference proteome</keyword>
<protein>
    <recommendedName>
        <fullName evidence="5">Mitochondrial import inner membrane translocase subunit</fullName>
    </recommendedName>
</protein>
<proteinExistence type="inferred from homology"/>
<reference evidence="9 10" key="1">
    <citation type="journal article" date="2018" name="Nat. Microbiol.">
        <title>Leveraging single-cell genomics to expand the fungal tree of life.</title>
        <authorList>
            <person name="Ahrendt S.R."/>
            <person name="Quandt C.A."/>
            <person name="Ciobanu D."/>
            <person name="Clum A."/>
            <person name="Salamov A."/>
            <person name="Andreopoulos B."/>
            <person name="Cheng J.F."/>
            <person name="Woyke T."/>
            <person name="Pelin A."/>
            <person name="Henrissat B."/>
            <person name="Reynolds N.K."/>
            <person name="Benny G.L."/>
            <person name="Smith M.E."/>
            <person name="James T.Y."/>
            <person name="Grigoriev I.V."/>
        </authorList>
    </citation>
    <scope>NUCLEOTIDE SEQUENCE [LARGE SCALE GENOMIC DNA]</scope>
    <source>
        <strain evidence="9 10">ATCC 52028</strain>
    </source>
</reference>
<evidence type="ECO:0000256" key="2">
    <source>
        <dbReference type="ARBA" id="ARBA00022792"/>
    </source>
</evidence>
<dbReference type="Pfam" id="PF02953">
    <property type="entry name" value="zf-Tim10_DDP"/>
    <property type="match status" value="1"/>
</dbReference>
<evidence type="ECO:0000313" key="10">
    <source>
        <dbReference type="Proteomes" id="UP000274922"/>
    </source>
</evidence>
<accession>A0A4V1ITC5</accession>
<keyword evidence="5" id="KW-0496">Mitochondrion</keyword>
<dbReference type="EMBL" id="ML014137">
    <property type="protein sequence ID" value="RKP02674.1"/>
    <property type="molecule type" value="Genomic_DNA"/>
</dbReference>
<dbReference type="GO" id="GO:0005743">
    <property type="term" value="C:mitochondrial inner membrane"/>
    <property type="evidence" value="ECO:0007669"/>
    <property type="project" value="UniProtKB-SubCell"/>
</dbReference>
<reference evidence="7" key="3">
    <citation type="submission" date="2018-08" db="EMBL/GenBank/DDBJ databases">
        <title>Leveraging single-cell genomics to expand the Fungal Tree of Life.</title>
        <authorList>
            <consortium name="DOE Joint Genome Institute"/>
            <person name="Ahrendt S.R."/>
            <person name="Quandt C.A."/>
            <person name="Ciobanu D."/>
            <person name="Clum A."/>
            <person name="Salamov A."/>
            <person name="Andreopoulos B."/>
            <person name="Cheng J.-F."/>
            <person name="Woyke T."/>
            <person name="Pelin A."/>
            <person name="Henrissat B."/>
            <person name="Reynolds N."/>
            <person name="Benny G.L."/>
            <person name="Smith M.E."/>
            <person name="James T.Y."/>
            <person name="Grigoriev I.V."/>
        </authorList>
    </citation>
    <scope>NUCLEOTIDE SEQUENCE</scope>
    <source>
        <strain evidence="7">ATCC 52028</strain>
    </source>
</reference>
<dbReference type="EMBL" id="ML009808">
    <property type="protein sequence ID" value="RKO96577.1"/>
    <property type="molecule type" value="Genomic_DNA"/>
</dbReference>
<keyword evidence="2 5" id="KW-0999">Mitochondrion inner membrane</keyword>
<keyword evidence="3 5" id="KW-0653">Protein transport</keyword>
<gene>
    <name evidence="7" type="ORF">CAUPRSCDRAFT_7968</name>
    <name evidence="8" type="ORF">CXG81DRAFT_24641</name>
</gene>
<keyword evidence="5" id="KW-0143">Chaperone</keyword>
<reference evidence="8" key="2">
    <citation type="submission" date="2018-04" db="EMBL/GenBank/DDBJ databases">
        <title>Leveraging single-cell genomics to expand the Fungal Tree of Life.</title>
        <authorList>
            <consortium name="DOE Joint Genome Institute"/>
            <person name="Ahrendt S.R."/>
            <person name="Quandt C.A."/>
            <person name="Ciobanu D."/>
            <person name="Clum A."/>
            <person name="Salamov A."/>
            <person name="Andreopoulos B."/>
            <person name="Cheng J.-F."/>
            <person name="Woyke T."/>
            <person name="Pelin A."/>
            <person name="Henrissat B."/>
            <person name="Benny G.L."/>
            <person name="Smith M.E."/>
            <person name="James T.Y."/>
            <person name="Grigoriev I.V."/>
        </authorList>
    </citation>
    <scope>NUCLEOTIDE SEQUENCE</scope>
    <source>
        <strain evidence="8">ATCC 52028</strain>
    </source>
</reference>
<dbReference type="GO" id="GO:0015031">
    <property type="term" value="P:protein transport"/>
    <property type="evidence" value="ECO:0007669"/>
    <property type="project" value="UniProtKB-KW"/>
</dbReference>
<dbReference type="Proteomes" id="UP000268535">
    <property type="component" value="Unassembled WGS sequence"/>
</dbReference>
<evidence type="ECO:0000256" key="5">
    <source>
        <dbReference type="RuleBase" id="RU367043"/>
    </source>
</evidence>
<dbReference type="STRING" id="1555241.A0A4V1ITC5"/>
<comment type="function">
    <text evidence="5">Mitochondrial intermembrane chaperone that participates in the import and insertion of some multi-pass transmembrane proteins into the mitochondrial inner membrane. Also required for the transfer of beta-barrel precursors from the TOM complex to the sorting and assembly machinery (SAM complex) of the outer membrane. Acts as a chaperone-like protein that protects the hydrophobic precursors from aggregation and guide them through the mitochondrial intermembrane space.</text>
</comment>
<evidence type="ECO:0000259" key="6">
    <source>
        <dbReference type="Pfam" id="PF02953"/>
    </source>
</evidence>
<dbReference type="InterPro" id="IPR004217">
    <property type="entry name" value="Tim10-like"/>
</dbReference>
<evidence type="ECO:0000256" key="4">
    <source>
        <dbReference type="ARBA" id="ARBA00023010"/>
    </source>
</evidence>
<dbReference type="InterPro" id="IPR035427">
    <property type="entry name" value="Tim10-like_dom_sf"/>
</dbReference>
<dbReference type="Proteomes" id="UP000274922">
    <property type="component" value="Unassembled WGS sequence"/>
</dbReference>
<evidence type="ECO:0000313" key="8">
    <source>
        <dbReference type="EMBL" id="RKP02674.1"/>
    </source>
</evidence>
<feature type="domain" description="Tim10-like" evidence="6">
    <location>
        <begin position="19"/>
        <end position="80"/>
    </location>
</feature>
<comment type="domain">
    <text evidence="5">The twin CX3C motif contains 4 conserved Cys residues that form 2 disulfide bonds in the mitochondrial intermembrane space.</text>
</comment>
<evidence type="ECO:0000313" key="9">
    <source>
        <dbReference type="Proteomes" id="UP000268535"/>
    </source>
</evidence>
<keyword evidence="5" id="KW-1015">Disulfide bond</keyword>
<dbReference type="SUPFAM" id="SSF144122">
    <property type="entry name" value="Tim10-like"/>
    <property type="match status" value="1"/>
</dbReference>
<comment type="similarity">
    <text evidence="1 5">Belongs to the small Tim family.</text>
</comment>
<organism evidence="7 9">
    <name type="scientific">Caulochytrium protostelioides</name>
    <dbReference type="NCBI Taxonomy" id="1555241"/>
    <lineage>
        <taxon>Eukaryota</taxon>
        <taxon>Fungi</taxon>
        <taxon>Fungi incertae sedis</taxon>
        <taxon>Chytridiomycota</taxon>
        <taxon>Chytridiomycota incertae sedis</taxon>
        <taxon>Chytridiomycetes</taxon>
        <taxon>Caulochytriales</taxon>
        <taxon>Caulochytriaceae</taxon>
        <taxon>Caulochytrium</taxon>
    </lineage>
</organism>
<name>A0A4V1ITC5_9FUNG</name>